<dbReference type="EMBL" id="ML211792">
    <property type="protein sequence ID" value="TFK80352.1"/>
    <property type="molecule type" value="Genomic_DNA"/>
</dbReference>
<name>A0A5C3NTM2_9APHY</name>
<dbReference type="Proteomes" id="UP000308197">
    <property type="component" value="Unassembled WGS sequence"/>
</dbReference>
<feature type="non-terminal residue" evidence="1">
    <location>
        <position position="1"/>
    </location>
</feature>
<evidence type="ECO:0000313" key="2">
    <source>
        <dbReference type="Proteomes" id="UP000308197"/>
    </source>
</evidence>
<accession>A0A5C3NTM2</accession>
<proteinExistence type="predicted"/>
<evidence type="ECO:0000313" key="1">
    <source>
        <dbReference type="EMBL" id="TFK80352.1"/>
    </source>
</evidence>
<keyword evidence="2" id="KW-1185">Reference proteome</keyword>
<dbReference type="Gene3D" id="3.60.130.30">
    <property type="match status" value="1"/>
</dbReference>
<reference evidence="1 2" key="1">
    <citation type="journal article" date="2019" name="Nat. Ecol. Evol.">
        <title>Megaphylogeny resolves global patterns of mushroom evolution.</title>
        <authorList>
            <person name="Varga T."/>
            <person name="Krizsan K."/>
            <person name="Foldi C."/>
            <person name="Dima B."/>
            <person name="Sanchez-Garcia M."/>
            <person name="Sanchez-Ramirez S."/>
            <person name="Szollosi G.J."/>
            <person name="Szarkandi J.G."/>
            <person name="Papp V."/>
            <person name="Albert L."/>
            <person name="Andreopoulos W."/>
            <person name="Angelini C."/>
            <person name="Antonin V."/>
            <person name="Barry K.W."/>
            <person name="Bougher N.L."/>
            <person name="Buchanan P."/>
            <person name="Buyck B."/>
            <person name="Bense V."/>
            <person name="Catcheside P."/>
            <person name="Chovatia M."/>
            <person name="Cooper J."/>
            <person name="Damon W."/>
            <person name="Desjardin D."/>
            <person name="Finy P."/>
            <person name="Geml J."/>
            <person name="Haridas S."/>
            <person name="Hughes K."/>
            <person name="Justo A."/>
            <person name="Karasinski D."/>
            <person name="Kautmanova I."/>
            <person name="Kiss B."/>
            <person name="Kocsube S."/>
            <person name="Kotiranta H."/>
            <person name="LaButti K.M."/>
            <person name="Lechner B.E."/>
            <person name="Liimatainen K."/>
            <person name="Lipzen A."/>
            <person name="Lukacs Z."/>
            <person name="Mihaltcheva S."/>
            <person name="Morgado L.N."/>
            <person name="Niskanen T."/>
            <person name="Noordeloos M.E."/>
            <person name="Ohm R.A."/>
            <person name="Ortiz-Santana B."/>
            <person name="Ovrebo C."/>
            <person name="Racz N."/>
            <person name="Riley R."/>
            <person name="Savchenko A."/>
            <person name="Shiryaev A."/>
            <person name="Soop K."/>
            <person name="Spirin V."/>
            <person name="Szebenyi C."/>
            <person name="Tomsovsky M."/>
            <person name="Tulloss R.E."/>
            <person name="Uehling J."/>
            <person name="Grigoriev I.V."/>
            <person name="Vagvolgyi C."/>
            <person name="Papp T."/>
            <person name="Martin F.M."/>
            <person name="Miettinen O."/>
            <person name="Hibbett D.S."/>
            <person name="Nagy L.G."/>
        </authorList>
    </citation>
    <scope>NUCLEOTIDE SEQUENCE [LARGE SCALE GENOMIC DNA]</scope>
    <source>
        <strain evidence="1 2">HHB13444</strain>
    </source>
</reference>
<dbReference type="InParanoid" id="A0A5C3NTM2"/>
<protein>
    <recommendedName>
        <fullName evidence="3">2OGFeDO JBP1/TET oxygenase domain-containing protein</fullName>
    </recommendedName>
</protein>
<dbReference type="STRING" id="1314778.A0A5C3NTM2"/>
<evidence type="ECO:0008006" key="3">
    <source>
        <dbReference type="Google" id="ProtNLM"/>
    </source>
</evidence>
<dbReference type="AlphaFoldDB" id="A0A5C3NTM2"/>
<sequence>NRRGNHKWVNVGPSYGGGQTRVQNISQHYPENEQLLRDVLKSTPMSRLAGWIDATFKTIAPAMHERYRQVLCTVLENDEKVTPNFTHNVFAAATFNLGPKVSTIVHTDHLNYAPGWCAIVPLGDFNHRTGGQLVLWDLNLVIDFPAGSLIFIPSAILRHSNTPVGRSETRMSFTQFTAGGIFRWADCGCKSLKQLEEEGGSLHLDGAARWKADLEKYPTWEELIAQGLAARR</sequence>
<organism evidence="1 2">
    <name type="scientific">Polyporus arcularius HHB13444</name>
    <dbReference type="NCBI Taxonomy" id="1314778"/>
    <lineage>
        <taxon>Eukaryota</taxon>
        <taxon>Fungi</taxon>
        <taxon>Dikarya</taxon>
        <taxon>Basidiomycota</taxon>
        <taxon>Agaricomycotina</taxon>
        <taxon>Agaricomycetes</taxon>
        <taxon>Polyporales</taxon>
        <taxon>Polyporaceae</taxon>
        <taxon>Polyporus</taxon>
    </lineage>
</organism>
<gene>
    <name evidence="1" type="ORF">K466DRAFT_504045</name>
</gene>